<accession>A0AA96VJN0</accession>
<gene>
    <name evidence="2" type="ORF">MsAm2_14350</name>
</gene>
<name>A0AA96VJN0_9EURY</name>
<dbReference type="EMBL" id="CP131061">
    <property type="protein sequence ID" value="WNY27632.1"/>
    <property type="molecule type" value="Genomic_DNA"/>
</dbReference>
<keyword evidence="1" id="KW-0472">Membrane</keyword>
<dbReference type="Proteomes" id="UP001304970">
    <property type="component" value="Chromosome"/>
</dbReference>
<organism evidence="2 3">
    <name type="scientific">Methanolapillus ohkumae</name>
    <dbReference type="NCBI Taxonomy" id="3028298"/>
    <lineage>
        <taxon>Archaea</taxon>
        <taxon>Methanobacteriati</taxon>
        <taxon>Methanobacteriota</taxon>
        <taxon>Stenosarchaea group</taxon>
        <taxon>Methanomicrobia</taxon>
        <taxon>Methanosarcinales</taxon>
        <taxon>Methanosarcinaceae</taxon>
        <taxon>Methanolapillus</taxon>
    </lineage>
</organism>
<feature type="transmembrane region" description="Helical" evidence="1">
    <location>
        <begin position="58"/>
        <end position="77"/>
    </location>
</feature>
<evidence type="ECO:0000313" key="2">
    <source>
        <dbReference type="EMBL" id="WNY27632.1"/>
    </source>
</evidence>
<dbReference type="GeneID" id="89228859"/>
<keyword evidence="1" id="KW-1133">Transmembrane helix</keyword>
<feature type="transmembrane region" description="Helical" evidence="1">
    <location>
        <begin position="32"/>
        <end position="51"/>
    </location>
</feature>
<dbReference type="RefSeq" id="WP_338097592.1">
    <property type="nucleotide sequence ID" value="NZ_CP131061.1"/>
</dbReference>
<proteinExistence type="predicted"/>
<keyword evidence="1" id="KW-0812">Transmembrane</keyword>
<protein>
    <submittedName>
        <fullName evidence="2">Uncharacterized protein</fullName>
    </submittedName>
</protein>
<reference evidence="2 3" key="1">
    <citation type="submission" date="2023-07" db="EMBL/GenBank/DDBJ databases">
        <title>Closed genome sequence of Methanosarcinaceae archaeon Am2.</title>
        <authorList>
            <person name="Poehlein A."/>
            <person name="Protasov E."/>
            <person name="Platt K."/>
            <person name="Reeh H."/>
            <person name="Daniel R."/>
            <person name="Brune A."/>
        </authorList>
    </citation>
    <scope>NUCLEOTIDE SEQUENCE [LARGE SCALE GENOMIC DNA]</scope>
    <source>
        <strain evidence="2 3">Am2</strain>
    </source>
</reference>
<keyword evidence="3" id="KW-1185">Reference proteome</keyword>
<evidence type="ECO:0000313" key="3">
    <source>
        <dbReference type="Proteomes" id="UP001304970"/>
    </source>
</evidence>
<sequence length="115" mass="13692">MNHEKKERIMVLSFFGIAFLLLHLYDTYVMDIAGNSVDMLVISWAVLPFILVVPQISILWKCLFILLSMFLFAFYFMDADWYPKIQLATILLIFLSFIGFVLYEGWYRKKFKIWG</sequence>
<feature type="transmembrane region" description="Helical" evidence="1">
    <location>
        <begin position="9"/>
        <end position="26"/>
    </location>
</feature>
<feature type="transmembrane region" description="Helical" evidence="1">
    <location>
        <begin position="83"/>
        <end position="103"/>
    </location>
</feature>
<evidence type="ECO:0000256" key="1">
    <source>
        <dbReference type="SAM" id="Phobius"/>
    </source>
</evidence>
<dbReference type="AlphaFoldDB" id="A0AA96VJN0"/>